<accession>B6TY45</accession>
<dbReference type="AlphaFoldDB" id="B6TY45"/>
<evidence type="ECO:0000256" key="1">
    <source>
        <dbReference type="SAM" id="MobiDB-lite"/>
    </source>
</evidence>
<evidence type="ECO:0000256" key="2">
    <source>
        <dbReference type="SAM" id="Phobius"/>
    </source>
</evidence>
<keyword evidence="2" id="KW-1133">Transmembrane helix</keyword>
<feature type="compositionally biased region" description="Acidic residues" evidence="1">
    <location>
        <begin position="118"/>
        <end position="127"/>
    </location>
</feature>
<feature type="region of interest" description="Disordered" evidence="1">
    <location>
        <begin position="428"/>
        <end position="475"/>
    </location>
</feature>
<keyword evidence="2" id="KW-0812">Transmembrane</keyword>
<dbReference type="ExpressionAtlas" id="B6TY45">
    <property type="expression patterns" value="baseline and differential"/>
</dbReference>
<dbReference type="RefSeq" id="NP_001151220.2">
    <property type="nucleotide sequence ID" value="NM_001157748.2"/>
</dbReference>
<feature type="compositionally biased region" description="Pro residues" evidence="1">
    <location>
        <begin position="287"/>
        <end position="298"/>
    </location>
</feature>
<dbReference type="KEGG" id="zma:100284853"/>
<feature type="region of interest" description="Disordered" evidence="1">
    <location>
        <begin position="384"/>
        <end position="411"/>
    </location>
</feature>
<feature type="region of interest" description="Disordered" evidence="1">
    <location>
        <begin position="117"/>
        <end position="147"/>
    </location>
</feature>
<feature type="transmembrane region" description="Helical" evidence="2">
    <location>
        <begin position="51"/>
        <end position="69"/>
    </location>
</feature>
<organism evidence="3">
    <name type="scientific">Zea mays</name>
    <name type="common">Maize</name>
    <dbReference type="NCBI Taxonomy" id="4577"/>
    <lineage>
        <taxon>Eukaryota</taxon>
        <taxon>Viridiplantae</taxon>
        <taxon>Streptophyta</taxon>
        <taxon>Embryophyta</taxon>
        <taxon>Tracheophyta</taxon>
        <taxon>Spermatophyta</taxon>
        <taxon>Magnoliopsida</taxon>
        <taxon>Liliopsida</taxon>
        <taxon>Poales</taxon>
        <taxon>Poaceae</taxon>
        <taxon>PACMAD clade</taxon>
        <taxon>Panicoideae</taxon>
        <taxon>Andropogonodae</taxon>
        <taxon>Andropogoneae</taxon>
        <taxon>Tripsacinae</taxon>
        <taxon>Zea</taxon>
    </lineage>
</organism>
<dbReference type="InterPro" id="IPR008480">
    <property type="entry name" value="DUF761_pln"/>
</dbReference>
<sequence>MAAQQQVASVLQSFPFRAAVLTLCVALLPLLPTQAPDVGAGGPGQEFLAKVWELLHLLFVGIAVSYGLFSRRNSADDGRAGAVAVAAETEKHAAAGPEPAKADARYAWRMFRDSIPPFDDDDEDDVLVPDSPPGGGGGGRARSWRAPHRPVEPVVVVSTGGGGDRIGQAADAQAPLSLPVRTLKAQQEQDASAGAVETPRARRRRSSQDLAAGCARDETVLASPIPWRSRSGKLDARRPASPSSTASPRRLSPASSLSGETLAKASEEEYYAKAKRSSPYRSSSISSPPPPPPPPPPFLVHGYHPATERRAAAAKSFKEELQHHSMRGQGEDHYSPKTSSISISAYNSSNSSPAKPRSSFDGGFSSSVSVGKSVRTFRAREAAVFQDQNQELPDGAGDDRDVLDVHGSEEPYGYRAYQSIHRFQYERSGSDPILGGVVVSSDETESSDDDDDSGGGGYSTRESTPEVDENEVDKKAEEFIARFREQIRRQRIESIKKSAGSRGVKHHGK</sequence>
<evidence type="ECO:0000313" key="3">
    <source>
        <dbReference type="EMBL" id="ACG42028.1"/>
    </source>
</evidence>
<feature type="compositionally biased region" description="Low complexity" evidence="1">
    <location>
        <begin position="239"/>
        <end position="258"/>
    </location>
</feature>
<reference evidence="3" key="1">
    <citation type="journal article" date="2009" name="Plant Mol. Biol.">
        <title>Insights into corn genes derived from large-scale cDNA sequencing.</title>
        <authorList>
            <person name="Alexandrov N.N."/>
            <person name="Brover V.V."/>
            <person name="Freidin S."/>
            <person name="Troukhan M.E."/>
            <person name="Tatarinova T.V."/>
            <person name="Zhang H."/>
            <person name="Swaller T.J."/>
            <person name="Lu Y.P."/>
            <person name="Bouck J."/>
            <person name="Flavell R.B."/>
            <person name="Feldmann K.A."/>
        </authorList>
    </citation>
    <scope>NUCLEOTIDE SEQUENCE</scope>
</reference>
<dbReference type="PANTHER" id="PTHR34059:SF1">
    <property type="entry name" value="EXPRESSED PROTEIN"/>
    <property type="match status" value="1"/>
</dbReference>
<dbReference type="EMBL" id="EU969910">
    <property type="protein sequence ID" value="ACG42028.1"/>
    <property type="molecule type" value="mRNA"/>
</dbReference>
<dbReference type="GeneID" id="100284853"/>
<feature type="transmembrane region" description="Helical" evidence="2">
    <location>
        <begin position="14"/>
        <end position="31"/>
    </location>
</feature>
<dbReference type="OrthoDB" id="1080706at2759"/>
<proteinExistence type="evidence at transcript level"/>
<feature type="compositionally biased region" description="Acidic residues" evidence="1">
    <location>
        <begin position="442"/>
        <end position="453"/>
    </location>
</feature>
<dbReference type="Pfam" id="PF05553">
    <property type="entry name" value="DUF761"/>
    <property type="match status" value="1"/>
</dbReference>
<dbReference type="PANTHER" id="PTHR34059">
    <property type="entry name" value="EXPRESSED PROTEIN"/>
    <property type="match status" value="1"/>
</dbReference>
<feature type="compositionally biased region" description="Basic and acidic residues" evidence="1">
    <location>
        <begin position="397"/>
        <end position="409"/>
    </location>
</feature>
<feature type="compositionally biased region" description="Low complexity" evidence="1">
    <location>
        <begin position="339"/>
        <end position="366"/>
    </location>
</feature>
<protein>
    <submittedName>
        <fullName evidence="3">Glycoprotein</fullName>
    </submittedName>
</protein>
<keyword evidence="2" id="KW-0472">Membrane</keyword>
<feature type="compositionally biased region" description="Basic and acidic residues" evidence="1">
    <location>
        <begin position="306"/>
        <end position="335"/>
    </location>
</feature>
<feature type="region of interest" description="Disordered" evidence="1">
    <location>
        <begin position="183"/>
        <end position="366"/>
    </location>
</feature>
<name>B6TY45_MAIZE</name>